<proteinExistence type="predicted"/>
<accession>A0A7W1XQK5</accession>
<dbReference type="CDD" id="cd20688">
    <property type="entry name" value="CdiI_Ecoli_Nm-like"/>
    <property type="match status" value="1"/>
</dbReference>
<reference evidence="2 3" key="1">
    <citation type="submission" date="2020-07" db="EMBL/GenBank/DDBJ databases">
        <title>Thermoactinomyces phylogeny.</title>
        <authorList>
            <person name="Dunlap C."/>
        </authorList>
    </citation>
    <scope>NUCLEOTIDE SEQUENCE [LARGE SCALE GENOMIC DNA]</scope>
    <source>
        <strain evidence="2 3">AMNI-1</strain>
    </source>
</reference>
<dbReference type="EMBL" id="JACEOL010000006">
    <property type="protein sequence ID" value="MBA4601225.1"/>
    <property type="molecule type" value="Genomic_DNA"/>
</dbReference>
<protein>
    <recommendedName>
        <fullName evidence="1">CDI immunity protein domain-containing protein</fullName>
    </recommendedName>
</protein>
<comment type="caution">
    <text evidence="2">The sequence shown here is derived from an EMBL/GenBank/DDBJ whole genome shotgun (WGS) entry which is preliminary data.</text>
</comment>
<dbReference type="Pfam" id="PF18624">
    <property type="entry name" value="CdiI_4"/>
    <property type="match status" value="1"/>
</dbReference>
<evidence type="ECO:0000313" key="2">
    <source>
        <dbReference type="EMBL" id="MBA4601225.1"/>
    </source>
</evidence>
<dbReference type="Proteomes" id="UP000538292">
    <property type="component" value="Unassembled WGS sequence"/>
</dbReference>
<feature type="domain" description="CDI immunity protein" evidence="1">
    <location>
        <begin position="11"/>
        <end position="110"/>
    </location>
</feature>
<evidence type="ECO:0000313" key="3">
    <source>
        <dbReference type="Proteomes" id="UP000538292"/>
    </source>
</evidence>
<keyword evidence="3" id="KW-1185">Reference proteome</keyword>
<organism evidence="2 3">
    <name type="scientific">Thermoactinomyces mirandus</name>
    <dbReference type="NCBI Taxonomy" id="2756294"/>
    <lineage>
        <taxon>Bacteria</taxon>
        <taxon>Bacillati</taxon>
        <taxon>Bacillota</taxon>
        <taxon>Bacilli</taxon>
        <taxon>Bacillales</taxon>
        <taxon>Thermoactinomycetaceae</taxon>
        <taxon>Thermoactinomyces</taxon>
    </lineage>
</organism>
<dbReference type="InterPro" id="IPR041256">
    <property type="entry name" value="CdiI_4"/>
</dbReference>
<name>A0A7W1XQK5_9BACL</name>
<evidence type="ECO:0000259" key="1">
    <source>
        <dbReference type="Pfam" id="PF18624"/>
    </source>
</evidence>
<sequence length="119" mass="14708">MESMEEINDFIDIYFSIVGDYQFINALNEFNNRTGFGIEDFLILFYQDFDEWEKYRCKENEVALLMYYPEPDQDRIAYLDFQQFYPYLYQYGQKFIRKHPEKKEEVIRLLKEIKESWGV</sequence>
<gene>
    <name evidence="2" type="ORF">H2C83_02560</name>
</gene>
<dbReference type="AlphaFoldDB" id="A0A7W1XQK5"/>